<evidence type="ECO:0000256" key="1">
    <source>
        <dbReference type="ARBA" id="ARBA00004651"/>
    </source>
</evidence>
<dbReference type="Proteomes" id="UP001344906">
    <property type="component" value="Unassembled WGS sequence"/>
</dbReference>
<evidence type="ECO:0000256" key="4">
    <source>
        <dbReference type="ARBA" id="ARBA00022475"/>
    </source>
</evidence>
<evidence type="ECO:0000256" key="8">
    <source>
        <dbReference type="SAM" id="MobiDB-lite"/>
    </source>
</evidence>
<evidence type="ECO:0000256" key="2">
    <source>
        <dbReference type="ARBA" id="ARBA00009773"/>
    </source>
</evidence>
<comment type="similarity">
    <text evidence="2">Belongs to the autoinducer-2 exporter (AI-2E) (TC 2.A.86) family.</text>
</comment>
<keyword evidence="5 9" id="KW-0812">Transmembrane</keyword>
<dbReference type="EMBL" id="BSRI01000001">
    <property type="protein sequence ID" value="GLV55228.1"/>
    <property type="molecule type" value="Genomic_DNA"/>
</dbReference>
<feature type="transmembrane region" description="Helical" evidence="9">
    <location>
        <begin position="35"/>
        <end position="54"/>
    </location>
</feature>
<evidence type="ECO:0008006" key="12">
    <source>
        <dbReference type="Google" id="ProtNLM"/>
    </source>
</evidence>
<protein>
    <recommendedName>
        <fullName evidence="12">AI-2E family transporter</fullName>
    </recommendedName>
</protein>
<dbReference type="PANTHER" id="PTHR21716">
    <property type="entry name" value="TRANSMEMBRANE PROTEIN"/>
    <property type="match status" value="1"/>
</dbReference>
<keyword evidence="3" id="KW-0813">Transport</keyword>
<dbReference type="PANTHER" id="PTHR21716:SF53">
    <property type="entry name" value="PERMEASE PERM-RELATED"/>
    <property type="match status" value="1"/>
</dbReference>
<feature type="transmembrane region" description="Helical" evidence="9">
    <location>
        <begin position="60"/>
        <end position="80"/>
    </location>
</feature>
<evidence type="ECO:0000256" key="5">
    <source>
        <dbReference type="ARBA" id="ARBA00022692"/>
    </source>
</evidence>
<proteinExistence type="inferred from homology"/>
<comment type="caution">
    <text evidence="10">The sequence shown here is derived from an EMBL/GenBank/DDBJ whole genome shotgun (WGS) entry which is preliminary data.</text>
</comment>
<feature type="region of interest" description="Disordered" evidence="8">
    <location>
        <begin position="373"/>
        <end position="400"/>
    </location>
</feature>
<sequence>MSLETRLNDRTGEDTDTQRTNSTAIIAKWVRRCGIPLSILAWVAVVALVLWGAGHVARTLLLLAIAALLAFAIAPMVKIFQRVMPRFLAILIVYLLVLGGISLLLYLVVSTAIHQGISLAKQARDLFGPGGQQQLRALEQPLISLGISADQLNALPQQIFSRVGGAASSAVPILLSFFDFLLDTIIIAVMSIYLLIDGGRINGWLRTHMPVMERNRVNFLLDTLQRIVGGYIRGQLLLSTLIGLLVGIGMTLFHVPYAVLLGVLAFILEFIPVLGTLVSGAICVLLALTQGWLIALGVLAYFIVVHVLEGDIVGPRIVGKAVGLHPVVSLAALVAGAELFGIWGALFASPVAGVIQAIIIALWSEWRSRHPDQFPGEKELAEQTNENAANKPIDSPREDS</sequence>
<keyword evidence="4" id="KW-1003">Cell membrane</keyword>
<keyword evidence="11" id="KW-1185">Reference proteome</keyword>
<dbReference type="Pfam" id="PF01594">
    <property type="entry name" value="AI-2E_transport"/>
    <property type="match status" value="1"/>
</dbReference>
<comment type="subcellular location">
    <subcellularLocation>
        <location evidence="1">Cell membrane</location>
        <topology evidence="1">Multi-pass membrane protein</topology>
    </subcellularLocation>
</comment>
<evidence type="ECO:0000256" key="7">
    <source>
        <dbReference type="ARBA" id="ARBA00023136"/>
    </source>
</evidence>
<feature type="transmembrane region" description="Helical" evidence="9">
    <location>
        <begin position="342"/>
        <end position="363"/>
    </location>
</feature>
<feature type="transmembrane region" description="Helical" evidence="9">
    <location>
        <begin position="173"/>
        <end position="196"/>
    </location>
</feature>
<keyword evidence="6 9" id="KW-1133">Transmembrane helix</keyword>
<feature type="transmembrane region" description="Helical" evidence="9">
    <location>
        <begin position="274"/>
        <end position="305"/>
    </location>
</feature>
<organism evidence="10 11">
    <name type="scientific">Dictyobacter halimunensis</name>
    <dbReference type="NCBI Taxonomy" id="3026934"/>
    <lineage>
        <taxon>Bacteria</taxon>
        <taxon>Bacillati</taxon>
        <taxon>Chloroflexota</taxon>
        <taxon>Ktedonobacteria</taxon>
        <taxon>Ktedonobacterales</taxon>
        <taxon>Dictyobacteraceae</taxon>
        <taxon>Dictyobacter</taxon>
    </lineage>
</organism>
<dbReference type="InterPro" id="IPR002549">
    <property type="entry name" value="AI-2E-like"/>
</dbReference>
<gene>
    <name evidence="10" type="ORF">KDH_20750</name>
</gene>
<evidence type="ECO:0000256" key="6">
    <source>
        <dbReference type="ARBA" id="ARBA00022989"/>
    </source>
</evidence>
<feature type="transmembrane region" description="Helical" evidence="9">
    <location>
        <begin position="87"/>
        <end position="109"/>
    </location>
</feature>
<evidence type="ECO:0000313" key="11">
    <source>
        <dbReference type="Proteomes" id="UP001344906"/>
    </source>
</evidence>
<name>A0ABQ6FLT9_9CHLR</name>
<keyword evidence="7 9" id="KW-0472">Membrane</keyword>
<dbReference type="RefSeq" id="WP_338249381.1">
    <property type="nucleotide sequence ID" value="NZ_BSRI01000001.1"/>
</dbReference>
<evidence type="ECO:0000256" key="9">
    <source>
        <dbReference type="SAM" id="Phobius"/>
    </source>
</evidence>
<reference evidence="10 11" key="1">
    <citation type="submission" date="2023-02" db="EMBL/GenBank/DDBJ databases">
        <title>Dictyobacter halimunensis sp. nov., a new member of the class Ktedonobacteria from forest soil in a geothermal area.</title>
        <authorList>
            <person name="Rachmania M.K."/>
            <person name="Ningsih F."/>
            <person name="Sakai Y."/>
            <person name="Yabe S."/>
            <person name="Yokota A."/>
            <person name="Sjamsuridzal W."/>
        </authorList>
    </citation>
    <scope>NUCLEOTIDE SEQUENCE [LARGE SCALE GENOMIC DNA]</scope>
    <source>
        <strain evidence="10 11">S3.2.2.5</strain>
    </source>
</reference>
<feature type="transmembrane region" description="Helical" evidence="9">
    <location>
        <begin position="236"/>
        <end position="268"/>
    </location>
</feature>
<evidence type="ECO:0000256" key="3">
    <source>
        <dbReference type="ARBA" id="ARBA00022448"/>
    </source>
</evidence>
<accession>A0ABQ6FLT9</accession>
<evidence type="ECO:0000313" key="10">
    <source>
        <dbReference type="EMBL" id="GLV55228.1"/>
    </source>
</evidence>